<dbReference type="Gene3D" id="3.40.50.2300">
    <property type="match status" value="1"/>
</dbReference>
<keyword evidence="4" id="KW-0812">Transmembrane</keyword>
<proteinExistence type="predicted"/>
<dbReference type="PROSITE" id="PS50110">
    <property type="entry name" value="RESPONSE_REGULATORY"/>
    <property type="match status" value="1"/>
</dbReference>
<dbReference type="SUPFAM" id="SSF47384">
    <property type="entry name" value="Homodimeric domain of signal transducing histidine kinase"/>
    <property type="match status" value="1"/>
</dbReference>
<dbReference type="PROSITE" id="PS50109">
    <property type="entry name" value="HIS_KIN"/>
    <property type="match status" value="1"/>
</dbReference>
<evidence type="ECO:0000256" key="1">
    <source>
        <dbReference type="ARBA" id="ARBA00000085"/>
    </source>
</evidence>
<keyword evidence="8" id="KW-1185">Reference proteome</keyword>
<name>A0A6B3SXA4_9BURK</name>
<dbReference type="PANTHER" id="PTHR43065">
    <property type="entry name" value="SENSOR HISTIDINE KINASE"/>
    <property type="match status" value="1"/>
</dbReference>
<organism evidence="7 8">
    <name type="scientific">Noviherbaspirillum galbum</name>
    <dbReference type="NCBI Taxonomy" id="2709383"/>
    <lineage>
        <taxon>Bacteria</taxon>
        <taxon>Pseudomonadati</taxon>
        <taxon>Pseudomonadota</taxon>
        <taxon>Betaproteobacteria</taxon>
        <taxon>Burkholderiales</taxon>
        <taxon>Oxalobacteraceae</taxon>
        <taxon>Noviherbaspirillum</taxon>
    </lineage>
</organism>
<sequence length="749" mass="79742">MGIRSRLLVLVFSILIPSLVGAGLVIYYVYHAQQQSYRTSIQDLGNAMAGLLDKEMTERIKVLDTLARSPTISDNNLEGFYRFAQEVAANHDAVIILSDAAGRQIMNTRRPFGETVLPGMPESILSQRQKLGPLPPVVSDIYFAPLSKGHSFAVQVPVERNGRLLYYLSTGSFTSQLQKLLDDHRLPAGWIATIIDRQGVVAARSLNPDKFVGASADKTLLRKIIAEKQGSNDGVTLDGTPVTAFFSQAPHSEWTFLVSVPSSALTGTARQATAFVALVALLLLGLGTAVAAVIARKTAKPLEDLRRAAADLGEGKRVGWKPSGVVEIDTVSLEMARASEQIRSAKADLEMRVAEAVATAERSQKALLQSQKLEALGRLTGGIAHDFNNVMQTLTTGLQLILFATVEPRVRQTVEACQRAVERSAELTRQLMAFGRVQEVHLETVDLARQLEAIRPLLIGGLRSDIDLNIALPPGLWPVTVDAAQLELALLNVAINARDAMPLGGSVSISAGNLTLTEAAGELVAGDYVRITVTDTGEGMPPDVLSKALDPFFTTKPVGRGSGMGLPQAYGFARQVGGSLAIDSLPGRGTTIAFHLPRAIESLPGRNLALPQPMPGPAGSSGTLLYVEDDPLVSSVVAPALRAAGFEVREAANAADAIVLLASHGPFDVVFSDIVMPGQSTGIDLAEHVRTRYPETVVVLATGYSERQAAVPGVKILAKPYDVADAVAIIRNAMATEPGVRDTARVPDA</sequence>
<protein>
    <recommendedName>
        <fullName evidence="2">histidine kinase</fullName>
        <ecNumber evidence="2">2.7.13.3</ecNumber>
    </recommendedName>
</protein>
<dbReference type="SUPFAM" id="SSF55874">
    <property type="entry name" value="ATPase domain of HSP90 chaperone/DNA topoisomerase II/histidine kinase"/>
    <property type="match status" value="1"/>
</dbReference>
<feature type="domain" description="Histidine kinase" evidence="5">
    <location>
        <begin position="382"/>
        <end position="600"/>
    </location>
</feature>
<feature type="transmembrane region" description="Helical" evidence="4">
    <location>
        <begin position="272"/>
        <end position="295"/>
    </location>
</feature>
<dbReference type="InterPro" id="IPR003594">
    <property type="entry name" value="HATPase_dom"/>
</dbReference>
<dbReference type="PRINTS" id="PR00344">
    <property type="entry name" value="BCTRLSENSOR"/>
</dbReference>
<dbReference type="InterPro" id="IPR004358">
    <property type="entry name" value="Sig_transdc_His_kin-like_C"/>
</dbReference>
<dbReference type="InterPro" id="IPR036097">
    <property type="entry name" value="HisK_dim/P_sf"/>
</dbReference>
<evidence type="ECO:0000313" key="8">
    <source>
        <dbReference type="Proteomes" id="UP000482155"/>
    </source>
</evidence>
<dbReference type="SUPFAM" id="SSF52172">
    <property type="entry name" value="CheY-like"/>
    <property type="match status" value="1"/>
</dbReference>
<evidence type="ECO:0000256" key="4">
    <source>
        <dbReference type="SAM" id="Phobius"/>
    </source>
</evidence>
<comment type="catalytic activity">
    <reaction evidence="1">
        <text>ATP + protein L-histidine = ADP + protein N-phospho-L-histidine.</text>
        <dbReference type="EC" id="2.7.13.3"/>
    </reaction>
</comment>
<dbReference type="Pfam" id="PF00072">
    <property type="entry name" value="Response_reg"/>
    <property type="match status" value="1"/>
</dbReference>
<dbReference type="InterPro" id="IPR001789">
    <property type="entry name" value="Sig_transdc_resp-reg_receiver"/>
</dbReference>
<dbReference type="GO" id="GO:0000155">
    <property type="term" value="F:phosphorelay sensor kinase activity"/>
    <property type="evidence" value="ECO:0007669"/>
    <property type="project" value="InterPro"/>
</dbReference>
<gene>
    <name evidence="7" type="ORF">G3574_14915</name>
</gene>
<accession>A0A6B3SXA4</accession>
<keyword evidence="3" id="KW-0597">Phosphoprotein</keyword>
<dbReference type="Gene3D" id="3.30.450.20">
    <property type="entry name" value="PAS domain"/>
    <property type="match status" value="1"/>
</dbReference>
<dbReference type="EMBL" id="JAAIVB010000048">
    <property type="protein sequence ID" value="NEX62379.1"/>
    <property type="molecule type" value="Genomic_DNA"/>
</dbReference>
<dbReference type="PANTHER" id="PTHR43065:SF42">
    <property type="entry name" value="TWO-COMPONENT SENSOR PPRA"/>
    <property type="match status" value="1"/>
</dbReference>
<dbReference type="Gene3D" id="1.10.287.130">
    <property type="match status" value="1"/>
</dbReference>
<comment type="caution">
    <text evidence="7">The sequence shown here is derived from an EMBL/GenBank/DDBJ whole genome shotgun (WGS) entry which is preliminary data.</text>
</comment>
<dbReference type="Proteomes" id="UP000482155">
    <property type="component" value="Unassembled WGS sequence"/>
</dbReference>
<dbReference type="RefSeq" id="WP_163964547.1">
    <property type="nucleotide sequence ID" value="NZ_JAAIVB010000048.1"/>
</dbReference>
<evidence type="ECO:0000259" key="6">
    <source>
        <dbReference type="PROSITE" id="PS50110"/>
    </source>
</evidence>
<dbReference type="CDD" id="cd18774">
    <property type="entry name" value="PDC2_HK_sensor"/>
    <property type="match status" value="1"/>
</dbReference>
<feature type="modified residue" description="4-aspartylphosphate" evidence="3">
    <location>
        <position position="673"/>
    </location>
</feature>
<keyword evidence="4" id="KW-1133">Transmembrane helix</keyword>
<dbReference type="InterPro" id="IPR036890">
    <property type="entry name" value="HATPase_C_sf"/>
</dbReference>
<evidence type="ECO:0000256" key="2">
    <source>
        <dbReference type="ARBA" id="ARBA00012438"/>
    </source>
</evidence>
<reference evidence="7 8" key="1">
    <citation type="submission" date="2020-02" db="EMBL/GenBank/DDBJ databases">
        <authorList>
            <person name="Kim M.K."/>
        </authorList>
    </citation>
    <scope>NUCLEOTIDE SEQUENCE [LARGE SCALE GENOMIC DNA]</scope>
    <source>
        <strain evidence="7 8">17J57-3</strain>
    </source>
</reference>
<keyword evidence="4" id="KW-0472">Membrane</keyword>
<feature type="domain" description="Response regulatory" evidence="6">
    <location>
        <begin position="623"/>
        <end position="734"/>
    </location>
</feature>
<feature type="transmembrane region" description="Helical" evidence="4">
    <location>
        <begin position="7"/>
        <end position="30"/>
    </location>
</feature>
<dbReference type="InterPro" id="IPR005467">
    <property type="entry name" value="His_kinase_dom"/>
</dbReference>
<dbReference type="InterPro" id="IPR011006">
    <property type="entry name" value="CheY-like_superfamily"/>
</dbReference>
<evidence type="ECO:0000259" key="5">
    <source>
        <dbReference type="PROSITE" id="PS50109"/>
    </source>
</evidence>
<dbReference type="EC" id="2.7.13.3" evidence="2"/>
<evidence type="ECO:0000313" key="7">
    <source>
        <dbReference type="EMBL" id="NEX62379.1"/>
    </source>
</evidence>
<dbReference type="Gene3D" id="3.30.565.10">
    <property type="entry name" value="Histidine kinase-like ATPase, C-terminal domain"/>
    <property type="match status" value="1"/>
</dbReference>
<dbReference type="Pfam" id="PF02518">
    <property type="entry name" value="HATPase_c"/>
    <property type="match status" value="1"/>
</dbReference>
<dbReference type="AlphaFoldDB" id="A0A6B3SXA4"/>
<evidence type="ECO:0000256" key="3">
    <source>
        <dbReference type="PROSITE-ProRule" id="PRU00169"/>
    </source>
</evidence>
<dbReference type="SMART" id="SM00387">
    <property type="entry name" value="HATPase_c"/>
    <property type="match status" value="1"/>
</dbReference>
<dbReference type="SMART" id="SM00448">
    <property type="entry name" value="REC"/>
    <property type="match status" value="1"/>
</dbReference>